<proteinExistence type="predicted"/>
<dbReference type="EMBL" id="PJNE01000001">
    <property type="protein sequence ID" value="PKW27990.1"/>
    <property type="molecule type" value="Genomic_DNA"/>
</dbReference>
<feature type="signal peptide" evidence="1">
    <location>
        <begin position="1"/>
        <end position="21"/>
    </location>
</feature>
<keyword evidence="3" id="KW-1185">Reference proteome</keyword>
<organism evidence="2 3">
    <name type="scientific">Phycicoccus duodecadis</name>
    <dbReference type="NCBI Taxonomy" id="173053"/>
    <lineage>
        <taxon>Bacteria</taxon>
        <taxon>Bacillati</taxon>
        <taxon>Actinomycetota</taxon>
        <taxon>Actinomycetes</taxon>
        <taxon>Micrococcales</taxon>
        <taxon>Intrasporangiaceae</taxon>
        <taxon>Phycicoccus</taxon>
    </lineage>
</organism>
<gene>
    <name evidence="2" type="ORF">ATL31_2843</name>
</gene>
<dbReference type="RefSeq" id="WP_101396358.1">
    <property type="nucleotide sequence ID" value="NZ_PJNE01000001.1"/>
</dbReference>
<reference evidence="2 3" key="1">
    <citation type="submission" date="2017-12" db="EMBL/GenBank/DDBJ databases">
        <title>Sequencing the genomes of 1000 Actinobacteria strains.</title>
        <authorList>
            <person name="Klenk H.-P."/>
        </authorList>
    </citation>
    <scope>NUCLEOTIDE SEQUENCE [LARGE SCALE GENOMIC DNA]</scope>
    <source>
        <strain evidence="2 3">DSM 12806</strain>
    </source>
</reference>
<evidence type="ECO:0000313" key="3">
    <source>
        <dbReference type="Proteomes" id="UP000233781"/>
    </source>
</evidence>
<dbReference type="AlphaFoldDB" id="A0A2N3YMA4"/>
<dbReference type="OrthoDB" id="4866276at2"/>
<keyword evidence="1" id="KW-0732">Signal</keyword>
<name>A0A2N3YMA4_9MICO</name>
<evidence type="ECO:0000256" key="1">
    <source>
        <dbReference type="SAM" id="SignalP"/>
    </source>
</evidence>
<comment type="caution">
    <text evidence="2">The sequence shown here is derived from an EMBL/GenBank/DDBJ whole genome shotgun (WGS) entry which is preliminary data.</text>
</comment>
<dbReference type="Proteomes" id="UP000233781">
    <property type="component" value="Unassembled WGS sequence"/>
</dbReference>
<protein>
    <submittedName>
        <fullName evidence="2">Uncharacterized protein</fullName>
    </submittedName>
</protein>
<evidence type="ECO:0000313" key="2">
    <source>
        <dbReference type="EMBL" id="PKW27990.1"/>
    </source>
</evidence>
<feature type="chain" id="PRO_5039200098" evidence="1">
    <location>
        <begin position="22"/>
        <end position="161"/>
    </location>
</feature>
<sequence length="161" mass="16006">MSVRTAIAVTAVTALATVATAAPSLASATSETSHVTLPAAGSTFACQGGDLVVTSGTIDITISTTVDGRGVFHITGTIVPHDVVLADAAGTSFWLSGAQWFGGKATSPDAEPVVSTETDHFVVHHASGGVYAKVSAVTHVSPGSAFALDKGQCEQPVDAGA</sequence>
<accession>A0A2N3YMA4</accession>